<comment type="subunit">
    <text evidence="14">Homodimer.</text>
</comment>
<comment type="function">
    <text evidence="14 15">Catalyzes the oxidation of protoporphyrinogen IX to protoporphyrin IX.</text>
</comment>
<keyword evidence="9 14" id="KW-1133">Transmembrane helix</keyword>
<dbReference type="EMBL" id="WSSB01000002">
    <property type="protein sequence ID" value="MXR35916.1"/>
    <property type="molecule type" value="Genomic_DNA"/>
</dbReference>
<keyword evidence="11 14" id="KW-0408">Iron</keyword>
<dbReference type="PIRSF" id="PIRSF004638">
    <property type="entry name" value="UCP004638"/>
    <property type="match status" value="1"/>
</dbReference>
<dbReference type="Pfam" id="PF03653">
    <property type="entry name" value="UPF0093"/>
    <property type="match status" value="1"/>
</dbReference>
<dbReference type="UniPathway" id="UPA00251">
    <property type="reaction ID" value="UER00324"/>
</dbReference>
<comment type="similarity">
    <text evidence="3 14 15">Belongs to the HemJ family.</text>
</comment>
<evidence type="ECO:0000313" key="17">
    <source>
        <dbReference type="Proteomes" id="UP000467214"/>
    </source>
</evidence>
<reference evidence="16 17" key="1">
    <citation type="submission" date="2019-12" db="EMBL/GenBank/DDBJ databases">
        <title>Neisseriaceae gen. nov. sp. Genome sequencing and assembly.</title>
        <authorList>
            <person name="Liu Z."/>
            <person name="Li A."/>
        </authorList>
    </citation>
    <scope>NUCLEOTIDE SEQUENCE [LARGE SCALE GENOMIC DNA]</scope>
    <source>
        <strain evidence="16 17">B2N2-7</strain>
    </source>
</reference>
<dbReference type="AlphaFoldDB" id="A0A845BNP6"/>
<evidence type="ECO:0000256" key="13">
    <source>
        <dbReference type="ARBA" id="ARBA00048390"/>
    </source>
</evidence>
<accession>A0A845BNP6</accession>
<comment type="caution">
    <text evidence="16">The sequence shown here is derived from an EMBL/GenBank/DDBJ whole genome shotgun (WGS) entry which is preliminary data.</text>
</comment>
<keyword evidence="10 14" id="KW-0560">Oxidoreductase</keyword>
<feature type="transmembrane region" description="Helical" evidence="14">
    <location>
        <begin position="20"/>
        <end position="41"/>
    </location>
</feature>
<feature type="transmembrane region" description="Helical" evidence="14">
    <location>
        <begin position="62"/>
        <end position="84"/>
    </location>
</feature>
<comment type="pathway">
    <text evidence="2 14 15">Porphyrin-containing compound metabolism; protoporphyrin-IX biosynthesis; protoporphyrin-IX from protoporphyrinogen-IX: step 1/1.</text>
</comment>
<evidence type="ECO:0000256" key="4">
    <source>
        <dbReference type="ARBA" id="ARBA00017504"/>
    </source>
</evidence>
<sequence>MRAINARKRSALLAYLYLKAFHIIFVMSWFAGLFYLPRLFVNLAMAGEGAEYDRLLLMARKLYRFMAPLALLALALGIWLWLGFGFSGGWLHAKLALVAGLIGYHLYCGKLYRDFAARRNHHSHVWYRFFNEIPVLVLVAVVLLVVVKPF</sequence>
<evidence type="ECO:0000256" key="5">
    <source>
        <dbReference type="ARBA" id="ARBA00022475"/>
    </source>
</evidence>
<dbReference type="PANTHER" id="PTHR40255:SF1">
    <property type="entry name" value="PROTOPORPHYRINOGEN IX OXIDASE"/>
    <property type="match status" value="1"/>
</dbReference>
<dbReference type="GO" id="GO:0046872">
    <property type="term" value="F:metal ion binding"/>
    <property type="evidence" value="ECO:0007669"/>
    <property type="project" value="UniProtKB-UniRule"/>
</dbReference>
<comment type="subcellular location">
    <subcellularLocation>
        <location evidence="1 14">Cell membrane</location>
        <topology evidence="1 14">Multi-pass membrane protein</topology>
    </subcellularLocation>
</comment>
<evidence type="ECO:0000256" key="8">
    <source>
        <dbReference type="ARBA" id="ARBA00022723"/>
    </source>
</evidence>
<keyword evidence="12 14" id="KW-0472">Membrane</keyword>
<evidence type="ECO:0000256" key="3">
    <source>
        <dbReference type="ARBA" id="ARBA00006501"/>
    </source>
</evidence>
<dbReference type="GO" id="GO:0005886">
    <property type="term" value="C:plasma membrane"/>
    <property type="evidence" value="ECO:0007669"/>
    <property type="project" value="UniProtKB-SubCell"/>
</dbReference>
<dbReference type="PANTHER" id="PTHR40255">
    <property type="entry name" value="UPF0093 MEMBRANE PROTEIN SLR1790"/>
    <property type="match status" value="1"/>
</dbReference>
<dbReference type="EC" id="1.3.99.-" evidence="14 15"/>
<keyword evidence="8 14" id="KW-0479">Metal-binding</keyword>
<dbReference type="GO" id="GO:0006782">
    <property type="term" value="P:protoporphyrinogen IX biosynthetic process"/>
    <property type="evidence" value="ECO:0007669"/>
    <property type="project" value="UniProtKB-UniRule"/>
</dbReference>
<evidence type="ECO:0000256" key="6">
    <source>
        <dbReference type="ARBA" id="ARBA00022617"/>
    </source>
</evidence>
<evidence type="ECO:0000256" key="1">
    <source>
        <dbReference type="ARBA" id="ARBA00004651"/>
    </source>
</evidence>
<evidence type="ECO:0000256" key="11">
    <source>
        <dbReference type="ARBA" id="ARBA00023004"/>
    </source>
</evidence>
<gene>
    <name evidence="16" type="ORF">GQF02_02870</name>
</gene>
<evidence type="ECO:0000313" key="16">
    <source>
        <dbReference type="EMBL" id="MXR35916.1"/>
    </source>
</evidence>
<keyword evidence="6 14" id="KW-0349">Heme</keyword>
<dbReference type="HAMAP" id="MF_02239">
    <property type="entry name" value="HemJ"/>
    <property type="match status" value="1"/>
</dbReference>
<keyword evidence="5 14" id="KW-1003">Cell membrane</keyword>
<organism evidence="16 17">
    <name type="scientific">Craterilacuibacter sinensis</name>
    <dbReference type="NCBI Taxonomy" id="2686017"/>
    <lineage>
        <taxon>Bacteria</taxon>
        <taxon>Pseudomonadati</taxon>
        <taxon>Pseudomonadota</taxon>
        <taxon>Betaproteobacteria</taxon>
        <taxon>Neisseriales</taxon>
        <taxon>Neisseriaceae</taxon>
        <taxon>Craterilacuibacter</taxon>
    </lineage>
</organism>
<feature type="binding site" description="axial binding residue" evidence="14">
    <location>
        <position position="22"/>
    </location>
    <ligand>
        <name>heme</name>
        <dbReference type="ChEBI" id="CHEBI:30413"/>
    </ligand>
    <ligandPart>
        <name>Fe</name>
        <dbReference type="ChEBI" id="CHEBI:18248"/>
    </ligandPart>
</feature>
<evidence type="ECO:0000256" key="7">
    <source>
        <dbReference type="ARBA" id="ARBA00022692"/>
    </source>
</evidence>
<evidence type="ECO:0000256" key="9">
    <source>
        <dbReference type="ARBA" id="ARBA00022989"/>
    </source>
</evidence>
<feature type="binding site" description="axial binding residue" evidence="14">
    <location>
        <position position="94"/>
    </location>
    <ligand>
        <name>heme</name>
        <dbReference type="ChEBI" id="CHEBI:30413"/>
    </ligand>
    <ligandPart>
        <name>Fe</name>
        <dbReference type="ChEBI" id="CHEBI:18248"/>
    </ligandPart>
</feature>
<comment type="cofactor">
    <cofactor evidence="14 15">
        <name>heme b</name>
        <dbReference type="ChEBI" id="CHEBI:60344"/>
    </cofactor>
    <text evidence="14 15">Binds 1 heme b (iron(II)-protoporphyrin IX) group per subunit.</text>
</comment>
<evidence type="ECO:0000256" key="15">
    <source>
        <dbReference type="PIRNR" id="PIRNR004638"/>
    </source>
</evidence>
<evidence type="ECO:0000256" key="14">
    <source>
        <dbReference type="HAMAP-Rule" id="MF_02239"/>
    </source>
</evidence>
<name>A0A845BNP6_9NEIS</name>
<feature type="transmembrane region" description="Helical" evidence="14">
    <location>
        <begin position="90"/>
        <end position="108"/>
    </location>
</feature>
<protein>
    <recommendedName>
        <fullName evidence="4 14">Protoporphyrinogen IX oxidase</fullName>
        <shortName evidence="14">PPO</shortName>
        <ecNumber evidence="14 15">1.3.99.-</ecNumber>
    </recommendedName>
</protein>
<evidence type="ECO:0000256" key="12">
    <source>
        <dbReference type="ARBA" id="ARBA00023136"/>
    </source>
</evidence>
<keyword evidence="7 14" id="KW-0812">Transmembrane</keyword>
<dbReference type="GO" id="GO:0070818">
    <property type="term" value="F:protoporphyrinogen oxidase activity"/>
    <property type="evidence" value="ECO:0007669"/>
    <property type="project" value="UniProtKB-UniRule"/>
</dbReference>
<feature type="transmembrane region" description="Helical" evidence="14">
    <location>
        <begin position="129"/>
        <end position="147"/>
    </location>
</feature>
<evidence type="ECO:0000256" key="10">
    <source>
        <dbReference type="ARBA" id="ARBA00023002"/>
    </source>
</evidence>
<evidence type="ECO:0000256" key="2">
    <source>
        <dbReference type="ARBA" id="ARBA00005073"/>
    </source>
</evidence>
<comment type="catalytic activity">
    <reaction evidence="13 14 15">
        <text>protoporphyrinogen IX + 3 A = protoporphyrin IX + 3 AH2</text>
        <dbReference type="Rhea" id="RHEA:62000"/>
        <dbReference type="ChEBI" id="CHEBI:13193"/>
        <dbReference type="ChEBI" id="CHEBI:17499"/>
        <dbReference type="ChEBI" id="CHEBI:57306"/>
        <dbReference type="ChEBI" id="CHEBI:57307"/>
    </reaction>
</comment>
<keyword evidence="17" id="KW-1185">Reference proteome</keyword>
<proteinExistence type="inferred from homology"/>
<dbReference type="Proteomes" id="UP000467214">
    <property type="component" value="Unassembled WGS sequence"/>
</dbReference>
<dbReference type="InterPro" id="IPR005265">
    <property type="entry name" value="HemJ-like"/>
</dbReference>